<dbReference type="Proteomes" id="UP000633731">
    <property type="component" value="Unassembled WGS sequence"/>
</dbReference>
<dbReference type="EMBL" id="JAEOXF010000001">
    <property type="protein sequence ID" value="MBK4723615.1"/>
    <property type="molecule type" value="Genomic_DNA"/>
</dbReference>
<protein>
    <submittedName>
        <fullName evidence="1">LysR family transcriptional regulator</fullName>
    </submittedName>
</protein>
<gene>
    <name evidence="1" type="ORF">JJL49_00025</name>
</gene>
<reference evidence="1" key="1">
    <citation type="submission" date="2021-01" db="EMBL/GenBank/DDBJ databases">
        <title>Draft genome of Pantoea agglomerans Eh 335.</title>
        <authorList>
            <person name="Emsley S.A."/>
            <person name="Oline D.K."/>
            <person name="Saw J.H."/>
            <person name="Ushijima B."/>
            <person name="Videau P."/>
            <person name="Koyack M.J."/>
        </authorList>
    </citation>
    <scope>NUCLEOTIDE SEQUENCE</scope>
    <source>
        <strain evidence="1">Eh 335</strain>
    </source>
</reference>
<proteinExistence type="predicted"/>
<evidence type="ECO:0000313" key="2">
    <source>
        <dbReference type="Proteomes" id="UP000633731"/>
    </source>
</evidence>
<evidence type="ECO:0000313" key="1">
    <source>
        <dbReference type="EMBL" id="MBK4723615.1"/>
    </source>
</evidence>
<comment type="caution">
    <text evidence="1">The sequence shown here is derived from an EMBL/GenBank/DDBJ whole genome shotgun (WGS) entry which is preliminary data.</text>
</comment>
<keyword evidence="2" id="KW-1185">Reference proteome</keyword>
<organism evidence="1 2">
    <name type="scientific">Enterobacter agglomerans</name>
    <name type="common">Erwinia herbicola</name>
    <name type="synonym">Pantoea agglomerans</name>
    <dbReference type="NCBI Taxonomy" id="549"/>
    <lineage>
        <taxon>Bacteria</taxon>
        <taxon>Pseudomonadati</taxon>
        <taxon>Pseudomonadota</taxon>
        <taxon>Gammaproteobacteria</taxon>
        <taxon>Enterobacterales</taxon>
        <taxon>Erwiniaceae</taxon>
        <taxon>Pantoea</taxon>
        <taxon>Pantoea agglomerans group</taxon>
    </lineage>
</organism>
<accession>A0ACC5RGK5</accession>
<name>A0ACC5RGK5_ENTAG</name>
<sequence length="303" mass="33678">MIETRLLVQFIAVAEELHFNRAAQRLHMAQPPLSQAIRRLEQEMGVSLFERTNRSVSLTPAGEDFLESAREVLRILDEGVDKSRRVSQGIEGHLTLTFINITHYGPLLRALRNFRAAFPAVSFTMNEATTQEQVDALEQGRADLGFMRPPGRTSPGLRFDAILREPVMIALPAEHRLAGCESIPLAALQCDHFVSAPRHLGQGFHDQLVQLCEAAGFTPHIAQQARQLQTLVALVASGFGVALLPASLAQEPRKDVIFRPLEVDAPAELQHVELLMGWNEHSPSLIRDKLIEEIRNAMPPGFD</sequence>